<dbReference type="InterPro" id="IPR035093">
    <property type="entry name" value="RelE/ParE_toxin_dom_sf"/>
</dbReference>
<dbReference type="Proteomes" id="UP001165366">
    <property type="component" value="Unassembled WGS sequence"/>
</dbReference>
<reference evidence="3" key="1">
    <citation type="submission" date="2022-01" db="EMBL/GenBank/DDBJ databases">
        <authorList>
            <person name="Wang Y."/>
        </authorList>
    </citation>
    <scope>NUCLEOTIDE SEQUENCE</scope>
    <source>
        <strain evidence="3">WB101</strain>
    </source>
</reference>
<dbReference type="InterPro" id="IPR007712">
    <property type="entry name" value="RelE/ParE_toxin"/>
</dbReference>
<dbReference type="Gene3D" id="3.30.2310.20">
    <property type="entry name" value="RelE-like"/>
    <property type="match status" value="1"/>
</dbReference>
<evidence type="ECO:0000256" key="2">
    <source>
        <dbReference type="ARBA" id="ARBA00022649"/>
    </source>
</evidence>
<dbReference type="RefSeq" id="WP_237856650.1">
    <property type="nucleotide sequence ID" value="NZ_JAKLWS010000076.1"/>
</dbReference>
<dbReference type="InterPro" id="IPR051803">
    <property type="entry name" value="TA_system_RelE-like_toxin"/>
</dbReference>
<reference evidence="3" key="2">
    <citation type="submission" date="2024-05" db="EMBL/GenBank/DDBJ databases">
        <title>Rhodohalobacter halophilus gen. nov., sp. nov., a moderately halophilic member of the family Balneolaceae.</title>
        <authorList>
            <person name="Xia J."/>
        </authorList>
    </citation>
    <scope>NUCLEOTIDE SEQUENCE</scope>
    <source>
        <strain evidence="3">WB101</strain>
    </source>
</reference>
<evidence type="ECO:0000313" key="3">
    <source>
        <dbReference type="EMBL" id="MCG2591097.1"/>
    </source>
</evidence>
<sequence length="103" mass="12130">MAQIRWTPQSLDDIEHIAEYIARDSQVYSSIQTQRFFEAVKILEDQIRAGRVVPEMNDDSIREVLLGYYRIIYRVVNENQADILTVHHSRRDPESNKILKSLL</sequence>
<organism evidence="3 4">
    <name type="scientific">Rhodohalobacter sulfatireducens</name>
    <dbReference type="NCBI Taxonomy" id="2911366"/>
    <lineage>
        <taxon>Bacteria</taxon>
        <taxon>Pseudomonadati</taxon>
        <taxon>Balneolota</taxon>
        <taxon>Balneolia</taxon>
        <taxon>Balneolales</taxon>
        <taxon>Balneolaceae</taxon>
        <taxon>Rhodohalobacter</taxon>
    </lineage>
</organism>
<keyword evidence="2" id="KW-1277">Toxin-antitoxin system</keyword>
<accession>A0ABS9KJX6</accession>
<dbReference type="Pfam" id="PF05016">
    <property type="entry name" value="ParE_toxin"/>
    <property type="match status" value="1"/>
</dbReference>
<keyword evidence="4" id="KW-1185">Reference proteome</keyword>
<gene>
    <name evidence="3" type="ORF">L6773_21190</name>
</gene>
<name>A0ABS9KJX6_9BACT</name>
<dbReference type="EMBL" id="JAKLWS010000076">
    <property type="protein sequence ID" value="MCG2591097.1"/>
    <property type="molecule type" value="Genomic_DNA"/>
</dbReference>
<protein>
    <submittedName>
        <fullName evidence="3">Type II toxin-antitoxin system RelE/ParE family toxin</fullName>
    </submittedName>
</protein>
<comment type="similarity">
    <text evidence="1">Belongs to the RelE toxin family.</text>
</comment>
<proteinExistence type="inferred from homology"/>
<evidence type="ECO:0000256" key="1">
    <source>
        <dbReference type="ARBA" id="ARBA00006226"/>
    </source>
</evidence>
<evidence type="ECO:0000313" key="4">
    <source>
        <dbReference type="Proteomes" id="UP001165366"/>
    </source>
</evidence>
<dbReference type="PANTHER" id="PTHR33755">
    <property type="entry name" value="TOXIN PARE1-RELATED"/>
    <property type="match status" value="1"/>
</dbReference>
<comment type="caution">
    <text evidence="3">The sequence shown here is derived from an EMBL/GenBank/DDBJ whole genome shotgun (WGS) entry which is preliminary data.</text>
</comment>